<evidence type="ECO:0000313" key="2">
    <source>
        <dbReference type="Proteomes" id="UP000423609"/>
    </source>
</evidence>
<dbReference type="RefSeq" id="YP_009853844.1">
    <property type="nucleotide sequence ID" value="NC_048824.1"/>
</dbReference>
<dbReference type="KEGG" id="vg:55624530"/>
<protein>
    <submittedName>
        <fullName evidence="1">Uncharacterized protein</fullName>
    </submittedName>
</protein>
<sequence>MKQSAAVCVTTADTASVARGSIAVMPNDLPFRPWWWKPTYNGKHRGTYEFRQGGESYAKVIPFGIRSIMIRPYVDAIAETHPSYQPPQWVNTLRLSRLHRWLRSRRNRRGDKGSHVEQIPDAQVLRFTGSD</sequence>
<reference evidence="1 2" key="1">
    <citation type="submission" date="2019-10" db="EMBL/GenBank/DDBJ databases">
        <authorList>
            <person name="Garlena R.A."/>
            <person name="Russell D.A."/>
            <person name="Pope W.H."/>
            <person name="Jacobs-Sera D."/>
            <person name="Hatfull G.F."/>
        </authorList>
    </citation>
    <scope>NUCLEOTIDE SEQUENCE [LARGE SCALE GENOMIC DNA]</scope>
</reference>
<evidence type="ECO:0000313" key="1">
    <source>
        <dbReference type="EMBL" id="QGJ90131.1"/>
    </source>
</evidence>
<dbReference type="EMBL" id="MN585993">
    <property type="protein sequence ID" value="QGJ90131.1"/>
    <property type="molecule type" value="Genomic_DNA"/>
</dbReference>
<organism evidence="1 2">
    <name type="scientific">Mycobacterium phage Indlulamithi</name>
    <dbReference type="NCBI Taxonomy" id="2656582"/>
    <lineage>
        <taxon>Viruses</taxon>
        <taxon>Duplodnaviria</taxon>
        <taxon>Heunggongvirae</taxon>
        <taxon>Uroviricota</taxon>
        <taxon>Caudoviricetes</taxon>
        <taxon>Indlulamithivirus</taxon>
        <taxon>Indlulamithivirus indlulamithi</taxon>
    </lineage>
</organism>
<accession>A0A649VCR3</accession>
<keyword evidence="2" id="KW-1185">Reference proteome</keyword>
<proteinExistence type="predicted"/>
<gene>
    <name evidence="1" type="primary">93</name>
    <name evidence="1" type="ORF">PBI_INDLULAMITHI_93</name>
</gene>
<name>A0A649VCR3_9CAUD</name>
<dbReference type="Proteomes" id="UP000423609">
    <property type="component" value="Segment"/>
</dbReference>
<dbReference type="GeneID" id="55624530"/>